<sequence>MTKYVTTEEQLQCMSCEIHCTQRELVDGKRCPNCHTDFSTIVLNVINGRLEYIRKVTGRLNNNDFPAESLDEILRGEI</sequence>
<proteinExistence type="predicted"/>
<comment type="caution">
    <text evidence="1">The sequence shown here is derived from an EMBL/GenBank/DDBJ whole genome shotgun (WGS) entry which is preliminary data.</text>
</comment>
<dbReference type="AlphaFoldDB" id="A0A0F9H1P9"/>
<dbReference type="EMBL" id="LAZR01016333">
    <property type="protein sequence ID" value="KKM04965.1"/>
    <property type="molecule type" value="Genomic_DNA"/>
</dbReference>
<name>A0A0F9H1P9_9ZZZZ</name>
<protein>
    <submittedName>
        <fullName evidence="1">Uncharacterized protein</fullName>
    </submittedName>
</protein>
<reference evidence="1" key="1">
    <citation type="journal article" date="2015" name="Nature">
        <title>Complex archaea that bridge the gap between prokaryotes and eukaryotes.</title>
        <authorList>
            <person name="Spang A."/>
            <person name="Saw J.H."/>
            <person name="Jorgensen S.L."/>
            <person name="Zaremba-Niedzwiedzka K."/>
            <person name="Martijn J."/>
            <person name="Lind A.E."/>
            <person name="van Eijk R."/>
            <person name="Schleper C."/>
            <person name="Guy L."/>
            <person name="Ettema T.J."/>
        </authorList>
    </citation>
    <scope>NUCLEOTIDE SEQUENCE</scope>
</reference>
<evidence type="ECO:0000313" key="1">
    <source>
        <dbReference type="EMBL" id="KKM04965.1"/>
    </source>
</evidence>
<accession>A0A0F9H1P9</accession>
<gene>
    <name evidence="1" type="ORF">LCGC14_1758860</name>
</gene>
<organism evidence="1">
    <name type="scientific">marine sediment metagenome</name>
    <dbReference type="NCBI Taxonomy" id="412755"/>
    <lineage>
        <taxon>unclassified sequences</taxon>
        <taxon>metagenomes</taxon>
        <taxon>ecological metagenomes</taxon>
    </lineage>
</organism>